<gene>
    <name evidence="14" type="ORF">Hsw_2919</name>
</gene>
<keyword evidence="8" id="KW-0408">Iron</keyword>
<dbReference type="KEGG" id="hsw:Hsw_2919"/>
<dbReference type="EMBL" id="CP007145">
    <property type="protein sequence ID" value="AHJ98514.1"/>
    <property type="molecule type" value="Genomic_DNA"/>
</dbReference>
<evidence type="ECO:0000256" key="1">
    <source>
        <dbReference type="ARBA" id="ARBA00004141"/>
    </source>
</evidence>
<evidence type="ECO:0000256" key="3">
    <source>
        <dbReference type="ARBA" id="ARBA00022516"/>
    </source>
</evidence>
<dbReference type="PANTHER" id="PTHR11351">
    <property type="entry name" value="ACYL-COA DESATURASE"/>
    <property type="match status" value="1"/>
</dbReference>
<name>W8EZJ4_9BACT</name>
<dbReference type="HOGENOM" id="CLU_027359_1_2_10"/>
<evidence type="ECO:0000256" key="8">
    <source>
        <dbReference type="ARBA" id="ARBA00023004"/>
    </source>
</evidence>
<dbReference type="PANTHER" id="PTHR11351:SF31">
    <property type="entry name" value="DESATURASE 1, ISOFORM A-RELATED"/>
    <property type="match status" value="1"/>
</dbReference>
<feature type="transmembrane region" description="Helical" evidence="12">
    <location>
        <begin position="88"/>
        <end position="108"/>
    </location>
</feature>
<keyword evidence="3" id="KW-0444">Lipid biosynthesis</keyword>
<keyword evidence="5" id="KW-0276">Fatty acid metabolism</keyword>
<organism evidence="14 15">
    <name type="scientific">Hymenobacter swuensis DY53</name>
    <dbReference type="NCBI Taxonomy" id="1227739"/>
    <lineage>
        <taxon>Bacteria</taxon>
        <taxon>Pseudomonadati</taxon>
        <taxon>Bacteroidota</taxon>
        <taxon>Cytophagia</taxon>
        <taxon>Cytophagales</taxon>
        <taxon>Hymenobacteraceae</taxon>
        <taxon>Hymenobacter</taxon>
    </lineage>
</organism>
<evidence type="ECO:0000256" key="10">
    <source>
        <dbReference type="ARBA" id="ARBA00023136"/>
    </source>
</evidence>
<feature type="transmembrane region" description="Helical" evidence="12">
    <location>
        <begin position="168"/>
        <end position="185"/>
    </location>
</feature>
<keyword evidence="7" id="KW-0560">Oxidoreductase</keyword>
<keyword evidence="10 12" id="KW-0472">Membrane</keyword>
<dbReference type="STRING" id="1227739.Hsw_2919"/>
<evidence type="ECO:0000313" key="15">
    <source>
        <dbReference type="Proteomes" id="UP000019423"/>
    </source>
</evidence>
<dbReference type="OrthoDB" id="19906at2"/>
<comment type="subcellular location">
    <subcellularLocation>
        <location evidence="1">Membrane</location>
        <topology evidence="1">Multi-pass membrane protein</topology>
    </subcellularLocation>
</comment>
<protein>
    <submittedName>
        <fullName evidence="14">Fatty acid desaturase</fullName>
    </submittedName>
</protein>
<evidence type="ECO:0000256" key="4">
    <source>
        <dbReference type="ARBA" id="ARBA00022692"/>
    </source>
</evidence>
<dbReference type="InterPro" id="IPR005804">
    <property type="entry name" value="FA_desaturase_dom"/>
</dbReference>
<sequence length="307" mass="35437">MYHAISMQNSTNLVAPGDQIVPGWLKTFWLYFMLTSALIWGWSSLSGPRSAASVVLTVVTVGLGHSIGLHRGIIHRSYRCSRVVRGTLAYLFVHSGLGGPLSWIRVHYFRDYWQNRLDCPAFFRYDHSIGRDYYWNLHFSLQPADIGQYEIPAEDLHDPWLAFLEKTWYLHVLAAAGLIWAVFGFEAMIVCVPLRISITILGHWLVGFISHKYGYARYDIDDATEHGYNNWVLGALSFGEGFHNNHHAHPSSAKMSSTWYELDMGWYLVAILRALGLVWDVQVQGRTPTKRDRAKPRLFRWHWPWQD</sequence>
<keyword evidence="4 12" id="KW-0812">Transmembrane</keyword>
<evidence type="ECO:0000256" key="12">
    <source>
        <dbReference type="SAM" id="Phobius"/>
    </source>
</evidence>
<evidence type="ECO:0000256" key="2">
    <source>
        <dbReference type="ARBA" id="ARBA00008749"/>
    </source>
</evidence>
<keyword evidence="9" id="KW-0443">Lipid metabolism</keyword>
<feature type="transmembrane region" description="Helical" evidence="12">
    <location>
        <begin position="28"/>
        <end position="45"/>
    </location>
</feature>
<evidence type="ECO:0000256" key="11">
    <source>
        <dbReference type="ARBA" id="ARBA00023160"/>
    </source>
</evidence>
<evidence type="ECO:0000256" key="9">
    <source>
        <dbReference type="ARBA" id="ARBA00023098"/>
    </source>
</evidence>
<comment type="similarity">
    <text evidence="2">Belongs to the fatty acid desaturase type 2 family.</text>
</comment>
<evidence type="ECO:0000256" key="7">
    <source>
        <dbReference type="ARBA" id="ARBA00023002"/>
    </source>
</evidence>
<keyword evidence="11" id="KW-0275">Fatty acid biosynthesis</keyword>
<dbReference type="eggNOG" id="COG1398">
    <property type="taxonomic scope" value="Bacteria"/>
</dbReference>
<evidence type="ECO:0000259" key="13">
    <source>
        <dbReference type="Pfam" id="PF00487"/>
    </source>
</evidence>
<feature type="domain" description="Fatty acid desaturase" evidence="13">
    <location>
        <begin position="54"/>
        <end position="264"/>
    </location>
</feature>
<dbReference type="GO" id="GO:0016717">
    <property type="term" value="F:oxidoreductase activity, acting on paired donors, with oxidation of a pair of donors resulting in the reduction of molecular oxygen to two molecules of water"/>
    <property type="evidence" value="ECO:0007669"/>
    <property type="project" value="InterPro"/>
</dbReference>
<dbReference type="GO" id="GO:0016020">
    <property type="term" value="C:membrane"/>
    <property type="evidence" value="ECO:0007669"/>
    <property type="project" value="UniProtKB-SubCell"/>
</dbReference>
<proteinExistence type="inferred from homology"/>
<dbReference type="Proteomes" id="UP000019423">
    <property type="component" value="Chromosome"/>
</dbReference>
<keyword evidence="15" id="KW-1185">Reference proteome</keyword>
<evidence type="ECO:0000313" key="14">
    <source>
        <dbReference type="EMBL" id="AHJ98514.1"/>
    </source>
</evidence>
<evidence type="ECO:0000256" key="6">
    <source>
        <dbReference type="ARBA" id="ARBA00022989"/>
    </source>
</evidence>
<keyword evidence="6 12" id="KW-1133">Transmembrane helix</keyword>
<dbReference type="AlphaFoldDB" id="W8EZJ4"/>
<accession>W8EZJ4</accession>
<dbReference type="InterPro" id="IPR015876">
    <property type="entry name" value="Acyl-CoA_DS"/>
</dbReference>
<dbReference type="PATRIC" id="fig|1227739.3.peg.3102"/>
<reference evidence="14 15" key="1">
    <citation type="submission" date="2014-01" db="EMBL/GenBank/DDBJ databases">
        <title>Complete genome sequence of ionizing-radiation resistance bacterium Hymenobacter swuensis DY53.</title>
        <authorList>
            <person name="Jung J.-H."/>
            <person name="Jeong S.-W."/>
            <person name="Joe M.-H."/>
            <person name="Cho y.-j."/>
            <person name="Kim M.-K."/>
            <person name="Lim S.-Y."/>
        </authorList>
    </citation>
    <scope>NUCLEOTIDE SEQUENCE [LARGE SCALE GENOMIC DNA]</scope>
    <source>
        <strain evidence="14 15">DY53</strain>
    </source>
</reference>
<dbReference type="Pfam" id="PF00487">
    <property type="entry name" value="FA_desaturase"/>
    <property type="match status" value="1"/>
</dbReference>
<dbReference type="GO" id="GO:0006633">
    <property type="term" value="P:fatty acid biosynthetic process"/>
    <property type="evidence" value="ECO:0007669"/>
    <property type="project" value="UniProtKB-KW"/>
</dbReference>
<evidence type="ECO:0000256" key="5">
    <source>
        <dbReference type="ARBA" id="ARBA00022832"/>
    </source>
</evidence>
<feature type="transmembrane region" description="Helical" evidence="12">
    <location>
        <begin position="51"/>
        <end position="68"/>
    </location>
</feature>